<evidence type="ECO:0000313" key="3">
    <source>
        <dbReference type="Proteomes" id="UP000239663"/>
    </source>
</evidence>
<dbReference type="InterPro" id="IPR011330">
    <property type="entry name" value="Glyco_hydro/deAcase_b/a-brl"/>
</dbReference>
<name>A0A2S7N1C7_9BACI</name>
<evidence type="ECO:0000259" key="1">
    <source>
        <dbReference type="PROSITE" id="PS51677"/>
    </source>
</evidence>
<dbReference type="NCBIfam" id="TIGR02873">
    <property type="entry name" value="spore_ylxY"/>
    <property type="match status" value="1"/>
</dbReference>
<sequence length="318" mass="35685">MNKKMSQFLAICTIGGLSWVLVQNPWTDSYLAGIKREPAKLVSVNDRLYEEIQQASEKYNEKPADAVIDRVWKKTPGYNGIEIDVNKSYKRMKAKGIFNEKLLIFKETSPAVHLKDLPPSPIYRANPKKPSVSFIINVAWGNEYIGSMLDTLKKHHIKATFVLEGRWVKNNPEMAKTIAKEGHELGNHSYTHPDMKNLSMQASVKEIEETNKVIQEVTGVKPALFGPPSGSFNDTTVKAAASLGMETILWTVDTVDWRKPAPEELINRVVTKLHNGALVLMHPTDPTSKSLETLITSTEKNYKIMPVGEALSESRSKR</sequence>
<reference evidence="2 3" key="1">
    <citation type="submission" date="2017-12" db="EMBL/GenBank/DDBJ databases">
        <title>Taxonomic description and draft genome of Pradoshia cofamensis Gen. nov., sp. nov., a thermotolerant bacillale isolated from anterior gut of earthworm Eisenia fetida.</title>
        <authorList>
            <person name="Saha T."/>
            <person name="Chakraborty R."/>
        </authorList>
    </citation>
    <scope>NUCLEOTIDE SEQUENCE [LARGE SCALE GENOMIC DNA]</scope>
    <source>
        <strain evidence="2 3">EAG3</strain>
    </source>
</reference>
<protein>
    <recommendedName>
        <fullName evidence="1">NodB homology domain-containing protein</fullName>
    </recommendedName>
</protein>
<proteinExistence type="predicted"/>
<dbReference type="GO" id="GO:0016020">
    <property type="term" value="C:membrane"/>
    <property type="evidence" value="ECO:0007669"/>
    <property type="project" value="TreeGrafter"/>
</dbReference>
<dbReference type="InterPro" id="IPR002509">
    <property type="entry name" value="NODB_dom"/>
</dbReference>
<dbReference type="PROSITE" id="PS51677">
    <property type="entry name" value="NODB"/>
    <property type="match status" value="1"/>
</dbReference>
<dbReference type="EMBL" id="PKOZ01000003">
    <property type="protein sequence ID" value="PQD95826.1"/>
    <property type="molecule type" value="Genomic_DNA"/>
</dbReference>
<dbReference type="CDD" id="cd10950">
    <property type="entry name" value="CE4_BsYlxY_like"/>
    <property type="match status" value="1"/>
</dbReference>
<organism evidence="2 3">
    <name type="scientific">Pradoshia eiseniae</name>
    <dbReference type="NCBI Taxonomy" id="2064768"/>
    <lineage>
        <taxon>Bacteria</taxon>
        <taxon>Bacillati</taxon>
        <taxon>Bacillota</taxon>
        <taxon>Bacilli</taxon>
        <taxon>Bacillales</taxon>
        <taxon>Bacillaceae</taxon>
        <taxon>Pradoshia</taxon>
    </lineage>
</organism>
<feature type="domain" description="NodB homology" evidence="1">
    <location>
        <begin position="130"/>
        <end position="308"/>
    </location>
</feature>
<dbReference type="Pfam" id="PF01522">
    <property type="entry name" value="Polysacc_deac_1"/>
    <property type="match status" value="1"/>
</dbReference>
<gene>
    <name evidence="2" type="ORF">CYL18_08025</name>
</gene>
<dbReference type="PANTHER" id="PTHR10587:SF80">
    <property type="entry name" value="CHITOOLIGOSACCHARIDE DEACETYLASE"/>
    <property type="match status" value="1"/>
</dbReference>
<dbReference type="Proteomes" id="UP000239663">
    <property type="component" value="Unassembled WGS sequence"/>
</dbReference>
<dbReference type="OrthoDB" id="9812065at2"/>
<dbReference type="AlphaFoldDB" id="A0A2S7N1C7"/>
<keyword evidence="3" id="KW-1185">Reference proteome</keyword>
<dbReference type="PANTHER" id="PTHR10587">
    <property type="entry name" value="GLYCOSYL TRANSFERASE-RELATED"/>
    <property type="match status" value="1"/>
</dbReference>
<dbReference type="GO" id="GO:0016810">
    <property type="term" value="F:hydrolase activity, acting on carbon-nitrogen (but not peptide) bonds"/>
    <property type="evidence" value="ECO:0007669"/>
    <property type="project" value="InterPro"/>
</dbReference>
<dbReference type="GO" id="GO:0005975">
    <property type="term" value="P:carbohydrate metabolic process"/>
    <property type="evidence" value="ECO:0007669"/>
    <property type="project" value="InterPro"/>
</dbReference>
<dbReference type="SUPFAM" id="SSF88713">
    <property type="entry name" value="Glycoside hydrolase/deacetylase"/>
    <property type="match status" value="1"/>
</dbReference>
<comment type="caution">
    <text evidence="2">The sequence shown here is derived from an EMBL/GenBank/DDBJ whole genome shotgun (WGS) entry which is preliminary data.</text>
</comment>
<accession>A0A2S7N1C7</accession>
<dbReference type="Gene3D" id="3.20.20.370">
    <property type="entry name" value="Glycoside hydrolase/deacetylase"/>
    <property type="match status" value="1"/>
</dbReference>
<dbReference type="InterPro" id="IPR014228">
    <property type="entry name" value="Spore_polysacc_deacetyl_YlxY"/>
</dbReference>
<dbReference type="InterPro" id="IPR050248">
    <property type="entry name" value="Polysacc_deacetylase_ArnD"/>
</dbReference>
<evidence type="ECO:0000313" key="2">
    <source>
        <dbReference type="EMBL" id="PQD95826.1"/>
    </source>
</evidence>